<dbReference type="InterPro" id="IPR002347">
    <property type="entry name" value="SDR_fam"/>
</dbReference>
<comment type="caution">
    <text evidence="3">The sequence shown here is derived from an EMBL/GenBank/DDBJ whole genome shotgun (WGS) entry which is preliminary data.</text>
</comment>
<dbReference type="SUPFAM" id="SSF51735">
    <property type="entry name" value="NAD(P)-binding Rossmann-fold domains"/>
    <property type="match status" value="1"/>
</dbReference>
<evidence type="ECO:0000313" key="3">
    <source>
        <dbReference type="EMBL" id="HIQ64197.1"/>
    </source>
</evidence>
<dbReference type="PANTHER" id="PTHR43391:SF86">
    <property type="entry name" value="SHORT-CHAIN DEHYDROGENASE_REDUCTASE FAMILY PROTEIN"/>
    <property type="match status" value="1"/>
</dbReference>
<protein>
    <submittedName>
        <fullName evidence="3">SDR family NAD(P)-dependent oxidoreductase</fullName>
    </submittedName>
</protein>
<dbReference type="InterPro" id="IPR036291">
    <property type="entry name" value="NAD(P)-bd_dom_sf"/>
</dbReference>
<reference evidence="3" key="1">
    <citation type="submission" date="2020-10" db="EMBL/GenBank/DDBJ databases">
        <authorList>
            <person name="Gilroy R."/>
        </authorList>
    </citation>
    <scope>NUCLEOTIDE SEQUENCE</scope>
    <source>
        <strain evidence="3">CHK165-10780</strain>
    </source>
</reference>
<name>A0A9D0YYA6_9FIRM</name>
<dbReference type="Proteomes" id="UP000886725">
    <property type="component" value="Unassembled WGS sequence"/>
</dbReference>
<keyword evidence="2" id="KW-0560">Oxidoreductase</keyword>
<comment type="similarity">
    <text evidence="1">Belongs to the short-chain dehydrogenases/reductases (SDR) family.</text>
</comment>
<dbReference type="PRINTS" id="PR00081">
    <property type="entry name" value="GDHRDH"/>
</dbReference>
<evidence type="ECO:0000313" key="4">
    <source>
        <dbReference type="Proteomes" id="UP000886725"/>
    </source>
</evidence>
<dbReference type="GO" id="GO:0005829">
    <property type="term" value="C:cytosol"/>
    <property type="evidence" value="ECO:0007669"/>
    <property type="project" value="TreeGrafter"/>
</dbReference>
<dbReference type="PROSITE" id="PS00061">
    <property type="entry name" value="ADH_SHORT"/>
    <property type="match status" value="1"/>
</dbReference>
<dbReference type="EMBL" id="DVFU01000012">
    <property type="protein sequence ID" value="HIQ64197.1"/>
    <property type="molecule type" value="Genomic_DNA"/>
</dbReference>
<dbReference type="InterPro" id="IPR020904">
    <property type="entry name" value="Sc_DH/Rdtase_CS"/>
</dbReference>
<evidence type="ECO:0000256" key="1">
    <source>
        <dbReference type="ARBA" id="ARBA00006484"/>
    </source>
</evidence>
<dbReference type="Gene3D" id="3.40.50.720">
    <property type="entry name" value="NAD(P)-binding Rossmann-like Domain"/>
    <property type="match status" value="1"/>
</dbReference>
<dbReference type="PANTHER" id="PTHR43391">
    <property type="entry name" value="RETINOL DEHYDROGENASE-RELATED"/>
    <property type="match status" value="1"/>
</dbReference>
<accession>A0A9D0YYA6</accession>
<reference evidence="3" key="2">
    <citation type="journal article" date="2021" name="PeerJ">
        <title>Extensive microbial diversity within the chicken gut microbiome revealed by metagenomics and culture.</title>
        <authorList>
            <person name="Gilroy R."/>
            <person name="Ravi A."/>
            <person name="Getino M."/>
            <person name="Pursley I."/>
            <person name="Horton D.L."/>
            <person name="Alikhan N.F."/>
            <person name="Baker D."/>
            <person name="Gharbi K."/>
            <person name="Hall N."/>
            <person name="Watson M."/>
            <person name="Adriaenssens E.M."/>
            <person name="Foster-Nyarko E."/>
            <person name="Jarju S."/>
            <person name="Secka A."/>
            <person name="Antonio M."/>
            <person name="Oren A."/>
            <person name="Chaudhuri R.R."/>
            <person name="La Ragione R."/>
            <person name="Hildebrand F."/>
            <person name="Pallen M.J."/>
        </authorList>
    </citation>
    <scope>NUCLEOTIDE SEQUENCE</scope>
    <source>
        <strain evidence="3">CHK165-10780</strain>
    </source>
</reference>
<dbReference type="Pfam" id="PF00106">
    <property type="entry name" value="adh_short"/>
    <property type="match status" value="1"/>
</dbReference>
<sequence length="251" mass="28627">MTVLITGAASGMGYEVGMALLKEGYDVVFTTHREEEAKRLQEKCKRLHQVKVMKLDITSKKDVSQLLSMKIDIIICNAAIGMAGSLPFSSMKDLERIFETNFFATVKLIKCMISKMQKEGGGKIIVTSSMVAHMRVPYLSFYGSSKAALSYLCWTLRQELLLTDSPVQITIVEPGIFNTGFNDWMIDYADYLPNVSFLQLEKKLFRFFGRDSYQSIVKKYVKACRAVKMKRVYRAPLSTRILLHLYALFFE</sequence>
<dbReference type="AlphaFoldDB" id="A0A9D0YYA6"/>
<organism evidence="3 4">
    <name type="scientific">Candidatus Faecenecus gallistercoris</name>
    <dbReference type="NCBI Taxonomy" id="2840793"/>
    <lineage>
        <taxon>Bacteria</taxon>
        <taxon>Bacillati</taxon>
        <taxon>Bacillota</taxon>
        <taxon>Bacillota incertae sedis</taxon>
        <taxon>Candidatus Faecenecus</taxon>
    </lineage>
</organism>
<gene>
    <name evidence="3" type="ORF">IAC85_00490</name>
</gene>
<evidence type="ECO:0000256" key="2">
    <source>
        <dbReference type="ARBA" id="ARBA00023002"/>
    </source>
</evidence>
<proteinExistence type="inferred from homology"/>
<dbReference type="GO" id="GO:0016491">
    <property type="term" value="F:oxidoreductase activity"/>
    <property type="evidence" value="ECO:0007669"/>
    <property type="project" value="UniProtKB-KW"/>
</dbReference>